<reference evidence="1 2" key="1">
    <citation type="journal article" date="2019" name="Commun. Biol.">
        <title>The bagworm genome reveals a unique fibroin gene that provides high tensile strength.</title>
        <authorList>
            <person name="Kono N."/>
            <person name="Nakamura H."/>
            <person name="Ohtoshi R."/>
            <person name="Tomita M."/>
            <person name="Numata K."/>
            <person name="Arakawa K."/>
        </authorList>
    </citation>
    <scope>NUCLEOTIDE SEQUENCE [LARGE SCALE GENOMIC DNA]</scope>
</reference>
<evidence type="ECO:0000313" key="1">
    <source>
        <dbReference type="EMBL" id="GBP65430.1"/>
    </source>
</evidence>
<keyword evidence="2" id="KW-1185">Reference proteome</keyword>
<dbReference type="EMBL" id="BGZK01000928">
    <property type="protein sequence ID" value="GBP65430.1"/>
    <property type="molecule type" value="Genomic_DNA"/>
</dbReference>
<protein>
    <submittedName>
        <fullName evidence="1">Uncharacterized protein</fullName>
    </submittedName>
</protein>
<gene>
    <name evidence="1" type="ORF">EVAR_103312_1</name>
</gene>
<accession>A0A4C1XQJ5</accession>
<dbReference type="AlphaFoldDB" id="A0A4C1XQJ5"/>
<organism evidence="1 2">
    <name type="scientific">Eumeta variegata</name>
    <name type="common">Bagworm moth</name>
    <name type="synonym">Eumeta japonica</name>
    <dbReference type="NCBI Taxonomy" id="151549"/>
    <lineage>
        <taxon>Eukaryota</taxon>
        <taxon>Metazoa</taxon>
        <taxon>Ecdysozoa</taxon>
        <taxon>Arthropoda</taxon>
        <taxon>Hexapoda</taxon>
        <taxon>Insecta</taxon>
        <taxon>Pterygota</taxon>
        <taxon>Neoptera</taxon>
        <taxon>Endopterygota</taxon>
        <taxon>Lepidoptera</taxon>
        <taxon>Glossata</taxon>
        <taxon>Ditrysia</taxon>
        <taxon>Tineoidea</taxon>
        <taxon>Psychidae</taxon>
        <taxon>Oiketicinae</taxon>
        <taxon>Eumeta</taxon>
    </lineage>
</organism>
<dbReference type="Proteomes" id="UP000299102">
    <property type="component" value="Unassembled WGS sequence"/>
</dbReference>
<sequence length="189" mass="20970">MRTKRKVLTLVWNFFKNSQSTYVNVSFTIEIVHDAHEGTPLFRVRDTPLAIILLITTSMSFSLMSPLKINMMDEEFSRASQSAAAAAASAGNVIRDRYREFFIGFCTFRADVFDGRKILVAPKEFAGASAAPETLPYSSISVLYKMWNTAMRLGPADPETYFTARAAAERKSVGPWRRAGGGRDAAACH</sequence>
<evidence type="ECO:0000313" key="2">
    <source>
        <dbReference type="Proteomes" id="UP000299102"/>
    </source>
</evidence>
<name>A0A4C1XQJ5_EUMVA</name>
<proteinExistence type="predicted"/>
<comment type="caution">
    <text evidence="1">The sequence shown here is derived from an EMBL/GenBank/DDBJ whole genome shotgun (WGS) entry which is preliminary data.</text>
</comment>